<dbReference type="AlphaFoldDB" id="A0A3B0BGQ7"/>
<dbReference type="SUPFAM" id="SSF47336">
    <property type="entry name" value="ACP-like"/>
    <property type="match status" value="1"/>
</dbReference>
<name>A0A3B0BGQ7_9ACTN</name>
<sequence>MNSSEAAPTAATPGAVFEEAVFEEITGMLHTVLGEYGGVVNAGITMDTRFHDDLDLESIDLVTLGGHLRARYGELVNFAEYLAGLGLEEIIGLTVGQLVEHITGCLRAPGER</sequence>
<evidence type="ECO:0000313" key="1">
    <source>
        <dbReference type="EMBL" id="RKN72555.1"/>
    </source>
</evidence>
<gene>
    <name evidence="1" type="ORF">D7231_13720</name>
</gene>
<dbReference type="Gene3D" id="1.10.1200.10">
    <property type="entry name" value="ACP-like"/>
    <property type="match status" value="1"/>
</dbReference>
<accession>A0A3B0BGQ7</accession>
<comment type="caution">
    <text evidence="1">The sequence shown here is derived from an EMBL/GenBank/DDBJ whole genome shotgun (WGS) entry which is preliminary data.</text>
</comment>
<keyword evidence="2" id="KW-1185">Reference proteome</keyword>
<protein>
    <submittedName>
        <fullName evidence="1">Acyl carrier protein</fullName>
    </submittedName>
</protein>
<dbReference type="EMBL" id="RBAM01000005">
    <property type="protein sequence ID" value="RKN72555.1"/>
    <property type="molecule type" value="Genomic_DNA"/>
</dbReference>
<reference evidence="1 2" key="1">
    <citation type="journal article" date="2015" name="Antonie Van Leeuwenhoek">
        <title>Streptomyces klenkii sp. nov., isolated from deep marine sediment.</title>
        <authorList>
            <person name="Veyisoglu A."/>
            <person name="Sahin N."/>
        </authorList>
    </citation>
    <scope>NUCLEOTIDE SEQUENCE [LARGE SCALE GENOMIC DNA]</scope>
    <source>
        <strain evidence="1 2">KCTC 29202</strain>
    </source>
</reference>
<proteinExistence type="predicted"/>
<dbReference type="OrthoDB" id="3785691at2"/>
<evidence type="ECO:0000313" key="2">
    <source>
        <dbReference type="Proteomes" id="UP000270343"/>
    </source>
</evidence>
<dbReference type="RefSeq" id="WP_120755702.1">
    <property type="nucleotide sequence ID" value="NZ_JBFADQ010000013.1"/>
</dbReference>
<dbReference type="InterPro" id="IPR036736">
    <property type="entry name" value="ACP-like_sf"/>
</dbReference>
<organism evidence="1 2">
    <name type="scientific">Streptomyces klenkii</name>
    <dbReference type="NCBI Taxonomy" id="1420899"/>
    <lineage>
        <taxon>Bacteria</taxon>
        <taxon>Bacillati</taxon>
        <taxon>Actinomycetota</taxon>
        <taxon>Actinomycetes</taxon>
        <taxon>Kitasatosporales</taxon>
        <taxon>Streptomycetaceae</taxon>
        <taxon>Streptomyces</taxon>
    </lineage>
</organism>
<dbReference type="Proteomes" id="UP000270343">
    <property type="component" value="Unassembled WGS sequence"/>
</dbReference>